<evidence type="ECO:0000256" key="2">
    <source>
        <dbReference type="ARBA" id="ARBA00022729"/>
    </source>
</evidence>
<evidence type="ECO:0000256" key="3">
    <source>
        <dbReference type="ARBA" id="ARBA00022801"/>
    </source>
</evidence>
<dbReference type="Gene3D" id="3.40.50.1820">
    <property type="entry name" value="alpha/beta hydrolase"/>
    <property type="match status" value="1"/>
</dbReference>
<organism evidence="5 6">
    <name type="scientific">Dyadobacter helix</name>
    <dbReference type="NCBI Taxonomy" id="2822344"/>
    <lineage>
        <taxon>Bacteria</taxon>
        <taxon>Pseudomonadati</taxon>
        <taxon>Bacteroidota</taxon>
        <taxon>Cytophagia</taxon>
        <taxon>Cytophagales</taxon>
        <taxon>Spirosomataceae</taxon>
        <taxon>Dyadobacter</taxon>
    </lineage>
</organism>
<keyword evidence="6" id="KW-1185">Reference proteome</keyword>
<evidence type="ECO:0000256" key="1">
    <source>
        <dbReference type="ARBA" id="ARBA00022487"/>
    </source>
</evidence>
<dbReference type="InterPro" id="IPR054579">
    <property type="entry name" value="GCE-like_dom"/>
</dbReference>
<dbReference type="GO" id="GO:0052689">
    <property type="term" value="F:carboxylic ester hydrolase activity"/>
    <property type="evidence" value="ECO:0007669"/>
    <property type="project" value="UniProtKB-KW"/>
</dbReference>
<feature type="domain" description="4-O-methyl-glucuronoyl methylesterase-like" evidence="4">
    <location>
        <begin position="116"/>
        <end position="355"/>
    </location>
</feature>
<dbReference type="PANTHER" id="PTHR22946">
    <property type="entry name" value="DIENELACTONE HYDROLASE DOMAIN-CONTAINING PROTEIN-RELATED"/>
    <property type="match status" value="1"/>
</dbReference>
<dbReference type="EC" id="3.1.1.-" evidence="5"/>
<evidence type="ECO:0000313" key="5">
    <source>
        <dbReference type="EMBL" id="CAG5002897.1"/>
    </source>
</evidence>
<dbReference type="Proteomes" id="UP000680038">
    <property type="component" value="Unassembled WGS sequence"/>
</dbReference>
<evidence type="ECO:0000313" key="6">
    <source>
        <dbReference type="Proteomes" id="UP000680038"/>
    </source>
</evidence>
<dbReference type="AlphaFoldDB" id="A0A916N6C3"/>
<dbReference type="SUPFAM" id="SSF53474">
    <property type="entry name" value="alpha/beta-Hydrolases"/>
    <property type="match status" value="1"/>
</dbReference>
<reference evidence="5" key="1">
    <citation type="submission" date="2021-04" db="EMBL/GenBank/DDBJ databases">
        <authorList>
            <person name="Rodrigo-Torres L."/>
            <person name="Arahal R. D."/>
            <person name="Lucena T."/>
        </authorList>
    </citation>
    <scope>NUCLEOTIDE SEQUENCE</scope>
    <source>
        <strain evidence="5">CECT 9275</strain>
    </source>
</reference>
<dbReference type="InterPro" id="IPR050261">
    <property type="entry name" value="FrsA_esterase"/>
</dbReference>
<proteinExistence type="predicted"/>
<evidence type="ECO:0000259" key="4">
    <source>
        <dbReference type="Pfam" id="PF22244"/>
    </source>
</evidence>
<keyword evidence="2" id="KW-0732">Signal</keyword>
<accession>A0A916N6C3</accession>
<keyword evidence="1" id="KW-0719">Serine esterase</keyword>
<dbReference type="Pfam" id="PF22244">
    <property type="entry name" value="GCE_fung"/>
    <property type="match status" value="1"/>
</dbReference>
<dbReference type="EMBL" id="CAJRAF010000002">
    <property type="protein sequence ID" value="CAG5002897.1"/>
    <property type="molecule type" value="Genomic_DNA"/>
</dbReference>
<sequence length="410" mass="46989">MNSVMLKITGKGFSTFRKHTFALLFVTTLITRIQAQNYDERKVPRYTLPEPLTTSSDMEVKNIKTWEKVRRPEILQLFEDNIYGQMPEYYDKISYEITSEDKTAMNGKAHLKQVLIRITQKDKVVKINLTLFIPQNSTKPKPVFLLINNRGKENTDPERKVKSEFWPAEMLVDNGYAAAAFHVSDLAPDHKDNYTNGVLQLYPEQLKMDNGMKAIGAWAWGASRVMDYFEQDKDIDAKRVAVAGHSRGGKASLWAAAQDQRFAICISNCSGNTGAALSRRQFGERIARINTSFPHWFNNNYKKFNDKEDSLPVDQHMLIALVAPRPVYATNASKDLWADPTGTYLSLKNAEKVYALYHRKSALPPSPPNINEPVYRSILAYHNREGEHNMTSYDWGNFIKFADYHYKKGR</sequence>
<gene>
    <name evidence="5" type="ORF">DYBT9275_02991</name>
</gene>
<name>A0A916N6C3_9BACT</name>
<comment type="caution">
    <text evidence="5">The sequence shown here is derived from an EMBL/GenBank/DDBJ whole genome shotgun (WGS) entry which is preliminary data.</text>
</comment>
<keyword evidence="3 5" id="KW-0378">Hydrolase</keyword>
<protein>
    <submittedName>
        <fullName evidence="5">Carbohydrate esterase</fullName>
        <ecNumber evidence="5">3.1.1.-</ecNumber>
    </submittedName>
</protein>
<dbReference type="InterPro" id="IPR029058">
    <property type="entry name" value="AB_hydrolase_fold"/>
</dbReference>